<evidence type="ECO:0000313" key="2">
    <source>
        <dbReference type="Proteomes" id="UP000249254"/>
    </source>
</evidence>
<dbReference type="OrthoDB" id="8853368at2"/>
<comment type="caution">
    <text evidence="1">The sequence shown here is derived from an EMBL/GenBank/DDBJ whole genome shotgun (WGS) entry which is preliminary data.</text>
</comment>
<dbReference type="Pfam" id="PF09650">
    <property type="entry name" value="PHA_gran_rgn"/>
    <property type="match status" value="1"/>
</dbReference>
<dbReference type="AlphaFoldDB" id="A0A328ALV5"/>
<gene>
    <name evidence="1" type="ORF">DJ017_13315</name>
</gene>
<dbReference type="Proteomes" id="UP000249254">
    <property type="component" value="Unassembled WGS sequence"/>
</dbReference>
<organism evidence="1 2">
    <name type="scientific">Phenylobacterium soli</name>
    <dbReference type="NCBI Taxonomy" id="2170551"/>
    <lineage>
        <taxon>Bacteria</taxon>
        <taxon>Pseudomonadati</taxon>
        <taxon>Pseudomonadota</taxon>
        <taxon>Alphaproteobacteria</taxon>
        <taxon>Caulobacterales</taxon>
        <taxon>Caulobacteraceae</taxon>
        <taxon>Phenylobacterium</taxon>
    </lineage>
</organism>
<evidence type="ECO:0000313" key="1">
    <source>
        <dbReference type="EMBL" id="RAK55421.1"/>
    </source>
</evidence>
<dbReference type="RefSeq" id="WP_111529169.1">
    <property type="nucleotide sequence ID" value="NZ_JBHRSG010000003.1"/>
</dbReference>
<keyword evidence="2" id="KW-1185">Reference proteome</keyword>
<reference evidence="2" key="1">
    <citation type="submission" date="2018-05" db="EMBL/GenBank/DDBJ databases">
        <authorList>
            <person name="Li X."/>
        </authorList>
    </citation>
    <scope>NUCLEOTIDE SEQUENCE [LARGE SCALE GENOMIC DNA]</scope>
    <source>
        <strain evidence="2">LX32</strain>
    </source>
</reference>
<name>A0A328ALV5_9CAUL</name>
<dbReference type="EMBL" id="QFYQ01000001">
    <property type="protein sequence ID" value="RAK55421.1"/>
    <property type="molecule type" value="Genomic_DNA"/>
</dbReference>
<dbReference type="InterPro" id="IPR013433">
    <property type="entry name" value="PHA_gran_rgn"/>
</dbReference>
<sequence length="102" mass="11010">MSKAVTVTIPHELGRAEARRRVEAGFGDLSKHLGGLGSVTKSWDGDRLNFGFATMGQAISGVIEIADHSVRLEVILPNLLAMMAGKLKGRLQKEGQLLLDKK</sequence>
<accession>A0A328ALV5</accession>
<proteinExistence type="predicted"/>
<protein>
    <submittedName>
        <fullName evidence="1">Polyhydroxyalkanoic acid system protein</fullName>
    </submittedName>
</protein>